<dbReference type="InterPro" id="IPR011040">
    <property type="entry name" value="Sialidase"/>
</dbReference>
<accession>A0A367YZ99</accession>
<protein>
    <recommendedName>
        <fullName evidence="3">exo-alpha-sialidase</fullName>
        <ecNumber evidence="3">3.2.1.18</ecNumber>
    </recommendedName>
</protein>
<feature type="compositionally biased region" description="Low complexity" evidence="4">
    <location>
        <begin position="21"/>
        <end position="44"/>
    </location>
</feature>
<dbReference type="PANTHER" id="PTHR10628">
    <property type="entry name" value="SIALIDASE"/>
    <property type="match status" value="1"/>
</dbReference>
<evidence type="ECO:0000259" key="5">
    <source>
        <dbReference type="Pfam" id="PF13088"/>
    </source>
</evidence>
<feature type="compositionally biased region" description="Basic residues" evidence="4">
    <location>
        <begin position="65"/>
        <end position="78"/>
    </location>
</feature>
<dbReference type="GO" id="GO:0009313">
    <property type="term" value="P:oligosaccharide catabolic process"/>
    <property type="evidence" value="ECO:0007669"/>
    <property type="project" value="TreeGrafter"/>
</dbReference>
<feature type="compositionally biased region" description="Low complexity" evidence="4">
    <location>
        <begin position="300"/>
        <end position="312"/>
    </location>
</feature>
<dbReference type="Pfam" id="PF13088">
    <property type="entry name" value="BNR_2"/>
    <property type="match status" value="1"/>
</dbReference>
<reference evidence="6 7" key="1">
    <citation type="submission" date="2018-07" db="EMBL/GenBank/DDBJ databases">
        <title>Desertimonas flava gen. nov. sp. nov.</title>
        <authorList>
            <person name="Liu S."/>
        </authorList>
    </citation>
    <scope>NUCLEOTIDE SEQUENCE [LARGE SCALE GENOMIC DNA]</scope>
    <source>
        <strain evidence="6 7">16Sb5-5</strain>
    </source>
</reference>
<organism evidence="6 7">
    <name type="scientific">Desertihabitans brevis</name>
    <dbReference type="NCBI Taxonomy" id="2268447"/>
    <lineage>
        <taxon>Bacteria</taxon>
        <taxon>Bacillati</taxon>
        <taxon>Actinomycetota</taxon>
        <taxon>Actinomycetes</taxon>
        <taxon>Propionibacteriales</taxon>
        <taxon>Propionibacteriaceae</taxon>
        <taxon>Desertihabitans</taxon>
    </lineage>
</organism>
<comment type="catalytic activity">
    <reaction evidence="1">
        <text>Hydrolysis of alpha-(2-&gt;3)-, alpha-(2-&gt;6)-, alpha-(2-&gt;8)- glycosidic linkages of terminal sialic acid residues in oligosaccharides, glycoproteins, glycolipids, colominic acid and synthetic substrates.</text>
        <dbReference type="EC" id="3.2.1.18"/>
    </reaction>
</comment>
<dbReference type="SUPFAM" id="SSF50939">
    <property type="entry name" value="Sialidases"/>
    <property type="match status" value="1"/>
</dbReference>
<dbReference type="CDD" id="cd15482">
    <property type="entry name" value="Sialidase_non-viral"/>
    <property type="match status" value="1"/>
</dbReference>
<dbReference type="GO" id="GO:0006689">
    <property type="term" value="P:ganglioside catabolic process"/>
    <property type="evidence" value="ECO:0007669"/>
    <property type="project" value="TreeGrafter"/>
</dbReference>
<evidence type="ECO:0000256" key="2">
    <source>
        <dbReference type="ARBA" id="ARBA00009348"/>
    </source>
</evidence>
<evidence type="ECO:0000313" key="7">
    <source>
        <dbReference type="Proteomes" id="UP000252770"/>
    </source>
</evidence>
<feature type="compositionally biased region" description="Basic and acidic residues" evidence="4">
    <location>
        <begin position="48"/>
        <end position="64"/>
    </location>
</feature>
<evidence type="ECO:0000256" key="3">
    <source>
        <dbReference type="ARBA" id="ARBA00012733"/>
    </source>
</evidence>
<dbReference type="GO" id="GO:0016020">
    <property type="term" value="C:membrane"/>
    <property type="evidence" value="ECO:0007669"/>
    <property type="project" value="TreeGrafter"/>
</dbReference>
<sequence>MFPTTTPASGSRRSPARARARCSPSPSAATSAARTRASSTWRAALGRRRAELERLRGGAPERRGGAQRRQRDRRRGLHRTGLPVHDPSQPTASTIRPRTPQVQVSTDDGRTWSAPRDLSEEVKPPTGPEDWYATGPGHGIELTRGPHAGRPLVPVTYKTENDIQGARIVYSDDHGTTWRSGASVKYQLQDIPLVEPTIAEDDDGHVTMVARSGPYDDPETSVSDLVQAVSVDGELSFVGTDPEDADGDGFADDDVEAPFAFTRSTAQAPSIHVRSCGTATSVRASARCWPGRRDRRSTTTRRGGSSAAPTPTGGHGRPGTGRRIPSASRSTPTTPGTPTWSAPAAGSGCSTRPARSGSATRSASPASSRAPSGCRPNGSGEPRPLPAARRRQPADAPSARGSAGSRARMPEK</sequence>
<gene>
    <name evidence="6" type="ORF">DT076_01945</name>
</gene>
<evidence type="ECO:0000256" key="4">
    <source>
        <dbReference type="SAM" id="MobiDB-lite"/>
    </source>
</evidence>
<feature type="domain" description="Sialidase" evidence="5">
    <location>
        <begin position="102"/>
        <end position="233"/>
    </location>
</feature>
<dbReference type="EC" id="3.2.1.18" evidence="3"/>
<dbReference type="AlphaFoldDB" id="A0A367YZ99"/>
<comment type="similarity">
    <text evidence="2">Belongs to the glycosyl hydrolase 33 family.</text>
</comment>
<dbReference type="GO" id="GO:0005737">
    <property type="term" value="C:cytoplasm"/>
    <property type="evidence" value="ECO:0007669"/>
    <property type="project" value="TreeGrafter"/>
</dbReference>
<feature type="compositionally biased region" description="Polar residues" evidence="4">
    <location>
        <begin position="88"/>
        <end position="106"/>
    </location>
</feature>
<dbReference type="Proteomes" id="UP000252770">
    <property type="component" value="Unassembled WGS sequence"/>
</dbReference>
<feature type="compositionally biased region" description="Low complexity" evidence="4">
    <location>
        <begin position="321"/>
        <end position="376"/>
    </location>
</feature>
<dbReference type="InterPro" id="IPR036278">
    <property type="entry name" value="Sialidase_sf"/>
</dbReference>
<dbReference type="EMBL" id="QOUI01000001">
    <property type="protein sequence ID" value="RCK71235.1"/>
    <property type="molecule type" value="Genomic_DNA"/>
</dbReference>
<dbReference type="InterPro" id="IPR026856">
    <property type="entry name" value="Sialidase_fam"/>
</dbReference>
<keyword evidence="7" id="KW-1185">Reference proteome</keyword>
<proteinExistence type="inferred from homology"/>
<feature type="region of interest" description="Disordered" evidence="4">
    <location>
        <begin position="277"/>
        <end position="412"/>
    </location>
</feature>
<evidence type="ECO:0000313" key="6">
    <source>
        <dbReference type="EMBL" id="RCK71235.1"/>
    </source>
</evidence>
<comment type="caution">
    <text evidence="6">The sequence shown here is derived from an EMBL/GenBank/DDBJ whole genome shotgun (WGS) entry which is preliminary data.</text>
</comment>
<name>A0A367YZ99_9ACTN</name>
<evidence type="ECO:0000256" key="1">
    <source>
        <dbReference type="ARBA" id="ARBA00000427"/>
    </source>
</evidence>
<feature type="compositionally biased region" description="Low complexity" evidence="4">
    <location>
        <begin position="394"/>
        <end position="412"/>
    </location>
</feature>
<feature type="compositionally biased region" description="Low complexity" evidence="4">
    <location>
        <begin position="1"/>
        <end position="13"/>
    </location>
</feature>
<feature type="region of interest" description="Disordered" evidence="4">
    <location>
        <begin position="1"/>
        <end position="147"/>
    </location>
</feature>
<dbReference type="Gene3D" id="2.120.10.10">
    <property type="match status" value="1"/>
</dbReference>
<dbReference type="PANTHER" id="PTHR10628:SF30">
    <property type="entry name" value="EXO-ALPHA-SIALIDASE"/>
    <property type="match status" value="1"/>
</dbReference>
<dbReference type="GO" id="GO:0004308">
    <property type="term" value="F:exo-alpha-sialidase activity"/>
    <property type="evidence" value="ECO:0007669"/>
    <property type="project" value="UniProtKB-EC"/>
</dbReference>